<organism evidence="1 2">
    <name type="scientific">Ursus americanus</name>
    <name type="common">American black bear</name>
    <name type="synonym">Euarctos americanus</name>
    <dbReference type="NCBI Taxonomy" id="9643"/>
    <lineage>
        <taxon>Eukaryota</taxon>
        <taxon>Metazoa</taxon>
        <taxon>Chordata</taxon>
        <taxon>Craniata</taxon>
        <taxon>Vertebrata</taxon>
        <taxon>Euteleostomi</taxon>
        <taxon>Mammalia</taxon>
        <taxon>Eutheria</taxon>
        <taxon>Laurasiatheria</taxon>
        <taxon>Carnivora</taxon>
        <taxon>Caniformia</taxon>
        <taxon>Ursidae</taxon>
        <taxon>Ursus</taxon>
    </lineage>
</organism>
<dbReference type="Ensembl" id="ENSUAMT00000014911.1">
    <property type="protein sequence ID" value="ENSUAMP00000013295.1"/>
    <property type="gene ID" value="ENSUAMG00000010701.1"/>
</dbReference>
<evidence type="ECO:0000313" key="2">
    <source>
        <dbReference type="Proteomes" id="UP000291022"/>
    </source>
</evidence>
<keyword evidence="2" id="KW-1185">Reference proteome</keyword>
<name>A0A452R4F8_URSAM</name>
<reference evidence="1" key="2">
    <citation type="submission" date="2025-08" db="UniProtKB">
        <authorList>
            <consortium name="Ensembl"/>
        </authorList>
    </citation>
    <scope>IDENTIFICATION</scope>
</reference>
<protein>
    <submittedName>
        <fullName evidence="1">Uncharacterized protein</fullName>
    </submittedName>
</protein>
<sequence length="51" mass="6071">MTILHPFHIKELRTTDNEGWVCHSYLPAGWQERKRTFILVKEDAGWDDSEI</sequence>
<proteinExistence type="predicted"/>
<dbReference type="Proteomes" id="UP000291022">
    <property type="component" value="Unassembled WGS sequence"/>
</dbReference>
<evidence type="ECO:0000313" key="1">
    <source>
        <dbReference type="Ensembl" id="ENSUAMP00000013295.1"/>
    </source>
</evidence>
<accession>A0A452R4F8</accession>
<dbReference type="GeneTree" id="ENSGT00950000186251"/>
<dbReference type="AlphaFoldDB" id="A0A452R4F8"/>
<reference evidence="2" key="1">
    <citation type="submission" date="2016-06" db="EMBL/GenBank/DDBJ databases">
        <title>De novo assembly and RNA-Seq shows season-dependent expression and editing in black bear kidneys.</title>
        <authorList>
            <person name="Korstanje R."/>
            <person name="Srivastava A."/>
            <person name="Sarsani V.K."/>
            <person name="Sheehan S.M."/>
            <person name="Seger R.L."/>
            <person name="Barter M.E."/>
            <person name="Lindqvist C."/>
            <person name="Brody L.C."/>
            <person name="Mullikin J.C."/>
        </authorList>
    </citation>
    <scope>NUCLEOTIDE SEQUENCE [LARGE SCALE GENOMIC DNA]</scope>
</reference>
<reference evidence="1" key="3">
    <citation type="submission" date="2025-09" db="UniProtKB">
        <authorList>
            <consortium name="Ensembl"/>
        </authorList>
    </citation>
    <scope>IDENTIFICATION</scope>
</reference>